<protein>
    <recommendedName>
        <fullName evidence="3">THUMP domain-containing protein</fullName>
    </recommendedName>
</protein>
<dbReference type="InterPro" id="IPR040183">
    <property type="entry name" value="THUMPD1-like"/>
</dbReference>
<dbReference type="OMA" id="RWIPLDY"/>
<dbReference type="CDD" id="cd11717">
    <property type="entry name" value="THUMP_THUMPD1_like"/>
    <property type="match status" value="1"/>
</dbReference>
<dbReference type="PANTHER" id="PTHR13452">
    <property type="entry name" value="THUMP DOMAIN CONTAINING PROTEIN 1-RELATED"/>
    <property type="match status" value="1"/>
</dbReference>
<evidence type="ECO:0000256" key="2">
    <source>
        <dbReference type="SAM" id="MobiDB-lite"/>
    </source>
</evidence>
<dbReference type="AlphaFoldDB" id="S2K541"/>
<keyword evidence="1" id="KW-0694">RNA-binding</keyword>
<dbReference type="eggNOG" id="KOG3943">
    <property type="taxonomic scope" value="Eukaryota"/>
</dbReference>
<dbReference type="EMBL" id="KE123920">
    <property type="protein sequence ID" value="EPB90478.1"/>
    <property type="molecule type" value="Genomic_DNA"/>
</dbReference>
<dbReference type="GO" id="GO:0003723">
    <property type="term" value="F:RNA binding"/>
    <property type="evidence" value="ECO:0007669"/>
    <property type="project" value="UniProtKB-UniRule"/>
</dbReference>
<organism evidence="4 5">
    <name type="scientific">Mucor circinelloides f. circinelloides (strain 1006PhL)</name>
    <name type="common">Mucormycosis agent</name>
    <name type="synonym">Calyptromyces circinelloides</name>
    <dbReference type="NCBI Taxonomy" id="1220926"/>
    <lineage>
        <taxon>Eukaryota</taxon>
        <taxon>Fungi</taxon>
        <taxon>Fungi incertae sedis</taxon>
        <taxon>Mucoromycota</taxon>
        <taxon>Mucoromycotina</taxon>
        <taxon>Mucoromycetes</taxon>
        <taxon>Mucorales</taxon>
        <taxon>Mucorineae</taxon>
        <taxon>Mucoraceae</taxon>
        <taxon>Mucor</taxon>
    </lineage>
</organism>
<accession>S2K541</accession>
<dbReference type="OrthoDB" id="367221at2759"/>
<dbReference type="Proteomes" id="UP000014254">
    <property type="component" value="Unassembled WGS sequence"/>
</dbReference>
<reference evidence="5" key="1">
    <citation type="submission" date="2013-05" db="EMBL/GenBank/DDBJ databases">
        <title>The Genome sequence of Mucor circinelloides f. circinelloides 1006PhL.</title>
        <authorList>
            <consortium name="The Broad Institute Genomics Platform"/>
            <person name="Cuomo C."/>
            <person name="Earl A."/>
            <person name="Findley K."/>
            <person name="Lee S.C."/>
            <person name="Walker B."/>
            <person name="Young S."/>
            <person name="Zeng Q."/>
            <person name="Gargeya S."/>
            <person name="Fitzgerald M."/>
            <person name="Haas B."/>
            <person name="Abouelleil A."/>
            <person name="Allen A.W."/>
            <person name="Alvarado L."/>
            <person name="Arachchi H.M."/>
            <person name="Berlin A.M."/>
            <person name="Chapman S.B."/>
            <person name="Gainer-Dewar J."/>
            <person name="Goldberg J."/>
            <person name="Griggs A."/>
            <person name="Gujja S."/>
            <person name="Hansen M."/>
            <person name="Howarth C."/>
            <person name="Imamovic A."/>
            <person name="Ireland A."/>
            <person name="Larimer J."/>
            <person name="McCowan C."/>
            <person name="Murphy C."/>
            <person name="Pearson M."/>
            <person name="Poon T.W."/>
            <person name="Priest M."/>
            <person name="Roberts A."/>
            <person name="Saif S."/>
            <person name="Shea T."/>
            <person name="Sisk P."/>
            <person name="Sykes S."/>
            <person name="Wortman J."/>
            <person name="Nusbaum C."/>
            <person name="Birren B."/>
        </authorList>
    </citation>
    <scope>NUCLEOTIDE SEQUENCE [LARGE SCALE GENOMIC DNA]</scope>
    <source>
        <strain evidence="5">1006PhL</strain>
    </source>
</reference>
<feature type="region of interest" description="Disordered" evidence="2">
    <location>
        <begin position="1"/>
        <end position="28"/>
    </location>
</feature>
<dbReference type="PROSITE" id="PS51165">
    <property type="entry name" value="THUMP"/>
    <property type="match status" value="1"/>
</dbReference>
<dbReference type="PANTHER" id="PTHR13452:SF10">
    <property type="entry name" value="THUMP DOMAIN-CONTAINING PROTEIN 1"/>
    <property type="match status" value="1"/>
</dbReference>
<evidence type="ECO:0000256" key="1">
    <source>
        <dbReference type="PROSITE-ProRule" id="PRU00529"/>
    </source>
</evidence>
<gene>
    <name evidence="4" type="ORF">HMPREF1544_02687</name>
</gene>
<feature type="domain" description="THUMP" evidence="3">
    <location>
        <begin position="173"/>
        <end position="280"/>
    </location>
</feature>
<name>S2K541_MUCC1</name>
<dbReference type="VEuPathDB" id="FungiDB:HMPREF1544_02687"/>
<feature type="compositionally biased region" description="Basic and acidic residues" evidence="2">
    <location>
        <begin position="1"/>
        <end position="20"/>
    </location>
</feature>
<dbReference type="InterPro" id="IPR004114">
    <property type="entry name" value="THUMP_dom"/>
</dbReference>
<evidence type="ECO:0000259" key="3">
    <source>
        <dbReference type="PROSITE" id="PS51165"/>
    </source>
</evidence>
<dbReference type="STRING" id="1220926.S2K541"/>
<dbReference type="GO" id="GO:0006400">
    <property type="term" value="P:tRNA modification"/>
    <property type="evidence" value="ECO:0007669"/>
    <property type="project" value="InterPro"/>
</dbReference>
<keyword evidence="5" id="KW-1185">Reference proteome</keyword>
<evidence type="ECO:0000313" key="5">
    <source>
        <dbReference type="Proteomes" id="UP000014254"/>
    </source>
</evidence>
<proteinExistence type="predicted"/>
<dbReference type="Pfam" id="PF02926">
    <property type="entry name" value="THUMP"/>
    <property type="match status" value="1"/>
</dbReference>
<evidence type="ECO:0000313" key="4">
    <source>
        <dbReference type="EMBL" id="EPB90478.1"/>
    </source>
</evidence>
<sequence length="295" mass="34227">MPEKLIEKRPAATDDAETNKSAKKQKKDSDTIPILRGRFKQRWLTKHSHLLKRSDDASGILVSCSVNAETRALGQVSTCLEHYITKLFPDHSSTWVRFEGKLDIDQIDFDDEEKAADQKDEDKAVNEKERKEKKFQAIDAACGGLVFYRFRVDVKPTEFVIKLMDHIKQLPDKEREQELGKLRHCARWIPLDYICPAITERIASCFERVKADYFDTKDETTEDTVAIITEIRNNIMIKKEEIIQTIAPLIPPKYKVNLKKPTYVIFVTVFKSACGITVLKDYYERKRYNLVAYCQ</sequence>
<dbReference type="SUPFAM" id="SSF143437">
    <property type="entry name" value="THUMP domain-like"/>
    <property type="match status" value="1"/>
</dbReference>
<dbReference type="Gene3D" id="3.30.2300.10">
    <property type="entry name" value="THUMP superfamily"/>
    <property type="match status" value="1"/>
</dbReference>
<dbReference type="InParanoid" id="S2K541"/>